<gene>
    <name evidence="7" type="primary">flgK</name>
    <name evidence="11" type="ORF">HNP60_001262</name>
</gene>
<dbReference type="InterPro" id="IPR053927">
    <property type="entry name" value="FlgK_helical"/>
</dbReference>
<evidence type="ECO:0000313" key="11">
    <source>
        <dbReference type="EMBL" id="MBB5985288.1"/>
    </source>
</evidence>
<comment type="caution">
    <text evidence="11">The sequence shown here is derived from an EMBL/GenBank/DDBJ whole genome shotgun (WGS) entry which is preliminary data.</text>
</comment>
<dbReference type="RefSeq" id="WP_184151470.1">
    <property type="nucleotide sequence ID" value="NZ_JACHKA010000001.1"/>
</dbReference>
<evidence type="ECO:0000256" key="2">
    <source>
        <dbReference type="ARBA" id="ARBA00004613"/>
    </source>
</evidence>
<evidence type="ECO:0000256" key="4">
    <source>
        <dbReference type="ARBA" id="ARBA00016244"/>
    </source>
</evidence>
<dbReference type="Pfam" id="PF06429">
    <property type="entry name" value="Flg_bbr_C"/>
    <property type="match status" value="1"/>
</dbReference>
<keyword evidence="11" id="KW-0282">Flagellum</keyword>
<dbReference type="Pfam" id="PF00460">
    <property type="entry name" value="Flg_bb_rod"/>
    <property type="match status" value="1"/>
</dbReference>
<evidence type="ECO:0000256" key="7">
    <source>
        <dbReference type="RuleBase" id="RU362065"/>
    </source>
</evidence>
<dbReference type="InterPro" id="IPR001444">
    <property type="entry name" value="Flag_bb_rod_N"/>
</dbReference>
<sequence>MTVSDLFQIGVSGARSYQAAMGAVSNNIANTDTPGYSRRTIEVKESPSGAGTTIWYRSGIAYGGAMIGQVLRASDPYLDSAARHTGNALGSVDQRARWMNDIQTALNDGTLGVGQRMTAMFSAVERLASNPTDTTLRADVLFSFEQINTAFKQSHGDLVAIRDSIGQAATSDVAALNDALQQLATANEGLRRSQEGTSAHVSLLDSRDQALFEITKRLNVTIEFGANDVANVKYGSETLVENVSATQIFVTQDADGLLHFQAGDAGPTGTPIADPAGGSLGGLTSSAKITKERIEAVNDLAAEYVEVINDWHMQGQTADGTPGAAMLSIGADAASLQVLITDPAGVAGASAPGAINGNLLAITAIRGSGSVEDKWLSLISTHGNLVSATFAEQTAASNRDQMAQAARADVSGVNLDREAADLLRLQQAYQACARVIQVAREITDSLFAIF</sequence>
<keyword evidence="12" id="KW-1185">Reference proteome</keyword>
<evidence type="ECO:0000313" key="12">
    <source>
        <dbReference type="Proteomes" id="UP001138540"/>
    </source>
</evidence>
<feature type="domain" description="Flagellar basal-body/hook protein C-terminal" evidence="9">
    <location>
        <begin position="411"/>
        <end position="446"/>
    </location>
</feature>
<name>A0ABR6NDD0_9SPHN</name>
<accession>A0ABR6NDD0</accession>
<evidence type="ECO:0000259" key="9">
    <source>
        <dbReference type="Pfam" id="PF06429"/>
    </source>
</evidence>
<dbReference type="PRINTS" id="PR01005">
    <property type="entry name" value="FLGHOOKAP1"/>
</dbReference>
<organism evidence="11 12">
    <name type="scientific">Sphingobium lignivorans</name>
    <dbReference type="NCBI Taxonomy" id="2735886"/>
    <lineage>
        <taxon>Bacteria</taxon>
        <taxon>Pseudomonadati</taxon>
        <taxon>Pseudomonadota</taxon>
        <taxon>Alphaproteobacteria</taxon>
        <taxon>Sphingomonadales</taxon>
        <taxon>Sphingomonadaceae</taxon>
        <taxon>Sphingobium</taxon>
    </lineage>
</organism>
<comment type="subcellular location">
    <subcellularLocation>
        <location evidence="1">Bacterial flagellum basal body</location>
    </subcellularLocation>
    <subcellularLocation>
        <location evidence="2 7">Secreted</location>
    </subcellularLocation>
</comment>
<evidence type="ECO:0000259" key="8">
    <source>
        <dbReference type="Pfam" id="PF00460"/>
    </source>
</evidence>
<dbReference type="InterPro" id="IPR002371">
    <property type="entry name" value="FlgK"/>
</dbReference>
<keyword evidence="11" id="KW-0966">Cell projection</keyword>
<proteinExistence type="inferred from homology"/>
<evidence type="ECO:0000256" key="6">
    <source>
        <dbReference type="ARBA" id="ARBA00023143"/>
    </source>
</evidence>
<reference evidence="11 12" key="1">
    <citation type="submission" date="2020-08" db="EMBL/GenBank/DDBJ databases">
        <title>Exploring microbial biodiversity for novel pathways involved in the catabolism of aromatic compounds derived from lignin.</title>
        <authorList>
            <person name="Elkins J."/>
        </authorList>
    </citation>
    <scope>NUCLEOTIDE SEQUENCE [LARGE SCALE GENOMIC DNA]</scope>
    <source>
        <strain evidence="11 12">B1D3A</strain>
    </source>
</reference>
<keyword evidence="5 7" id="KW-0964">Secreted</keyword>
<protein>
    <recommendedName>
        <fullName evidence="4 7">Flagellar hook-associated protein 1</fullName>
        <shortName evidence="7">HAP1</shortName>
    </recommendedName>
</protein>
<dbReference type="Proteomes" id="UP001138540">
    <property type="component" value="Unassembled WGS sequence"/>
</dbReference>
<dbReference type="PANTHER" id="PTHR30033">
    <property type="entry name" value="FLAGELLAR HOOK-ASSOCIATED PROTEIN 1"/>
    <property type="match status" value="1"/>
</dbReference>
<feature type="domain" description="Flagellar hook-associated protein FlgK helical" evidence="10">
    <location>
        <begin position="99"/>
        <end position="326"/>
    </location>
</feature>
<dbReference type="InterPro" id="IPR010930">
    <property type="entry name" value="Flg_bb/hook_C_dom"/>
</dbReference>
<evidence type="ECO:0000256" key="5">
    <source>
        <dbReference type="ARBA" id="ARBA00022525"/>
    </source>
</evidence>
<feature type="domain" description="Flagellar basal body rod protein N-terminal" evidence="8">
    <location>
        <begin position="8"/>
        <end position="36"/>
    </location>
</feature>
<dbReference type="SUPFAM" id="SSF64518">
    <property type="entry name" value="Phase 1 flagellin"/>
    <property type="match status" value="1"/>
</dbReference>
<keyword evidence="6 7" id="KW-0975">Bacterial flagellum</keyword>
<evidence type="ECO:0000256" key="3">
    <source>
        <dbReference type="ARBA" id="ARBA00009677"/>
    </source>
</evidence>
<dbReference type="NCBIfam" id="TIGR02492">
    <property type="entry name" value="flgK_ends"/>
    <property type="match status" value="1"/>
</dbReference>
<dbReference type="EMBL" id="JACHKA010000001">
    <property type="protein sequence ID" value="MBB5985288.1"/>
    <property type="molecule type" value="Genomic_DNA"/>
</dbReference>
<keyword evidence="11" id="KW-0969">Cilium</keyword>
<evidence type="ECO:0000259" key="10">
    <source>
        <dbReference type="Pfam" id="PF22638"/>
    </source>
</evidence>
<comment type="similarity">
    <text evidence="3 7">Belongs to the flagella basal body rod proteins family.</text>
</comment>
<evidence type="ECO:0000256" key="1">
    <source>
        <dbReference type="ARBA" id="ARBA00004117"/>
    </source>
</evidence>
<dbReference type="Pfam" id="PF22638">
    <property type="entry name" value="FlgK_D1"/>
    <property type="match status" value="1"/>
</dbReference>